<comment type="caution">
    <text evidence="4">The sequence shown here is derived from an EMBL/GenBank/DDBJ whole genome shotgun (WGS) entry which is preliminary data.</text>
</comment>
<dbReference type="PROSITE" id="PS50102">
    <property type="entry name" value="RRM"/>
    <property type="match status" value="1"/>
</dbReference>
<dbReference type="InterPro" id="IPR000504">
    <property type="entry name" value="RRM_dom"/>
</dbReference>
<dbReference type="PANTHER" id="PTHR48028">
    <property type="entry name" value="GLYCINE-RICH RNA-BINDING PROTEIN RZ1A"/>
    <property type="match status" value="1"/>
</dbReference>
<protein>
    <recommendedName>
        <fullName evidence="3">RRM domain-containing protein</fullName>
    </recommendedName>
</protein>
<dbReference type="Proteomes" id="UP000734854">
    <property type="component" value="Unassembled WGS sequence"/>
</dbReference>
<evidence type="ECO:0000256" key="2">
    <source>
        <dbReference type="PROSITE-ProRule" id="PRU00176"/>
    </source>
</evidence>
<evidence type="ECO:0000313" key="5">
    <source>
        <dbReference type="Proteomes" id="UP000734854"/>
    </source>
</evidence>
<sequence length="99" mass="11323">MSEVEEYRCFVGSLSWSTTDGSLKEAFQEFGHLTKAKIVLDKFSGRSHGFGFVTFDAEDVITAMRNFGIFRILFSLNSKYVVRFLVLRLLPWISKEESG</sequence>
<organism evidence="4 5">
    <name type="scientific">Zingiber officinale</name>
    <name type="common">Ginger</name>
    <name type="synonym">Amomum zingiber</name>
    <dbReference type="NCBI Taxonomy" id="94328"/>
    <lineage>
        <taxon>Eukaryota</taxon>
        <taxon>Viridiplantae</taxon>
        <taxon>Streptophyta</taxon>
        <taxon>Embryophyta</taxon>
        <taxon>Tracheophyta</taxon>
        <taxon>Spermatophyta</taxon>
        <taxon>Magnoliopsida</taxon>
        <taxon>Liliopsida</taxon>
        <taxon>Zingiberales</taxon>
        <taxon>Zingiberaceae</taxon>
        <taxon>Zingiber</taxon>
    </lineage>
</organism>
<keyword evidence="1 2" id="KW-0694">RNA-binding</keyword>
<name>A0A8J5HGF5_ZINOF</name>
<proteinExistence type="predicted"/>
<feature type="domain" description="RRM" evidence="3">
    <location>
        <begin position="7"/>
        <end position="99"/>
    </location>
</feature>
<dbReference type="InterPro" id="IPR035979">
    <property type="entry name" value="RBD_domain_sf"/>
</dbReference>
<dbReference type="AlphaFoldDB" id="A0A8J5HGF5"/>
<reference evidence="4 5" key="1">
    <citation type="submission" date="2020-08" db="EMBL/GenBank/DDBJ databases">
        <title>Plant Genome Project.</title>
        <authorList>
            <person name="Zhang R.-G."/>
        </authorList>
    </citation>
    <scope>NUCLEOTIDE SEQUENCE [LARGE SCALE GENOMIC DNA]</scope>
    <source>
        <tissue evidence="4">Rhizome</tissue>
    </source>
</reference>
<evidence type="ECO:0000313" key="4">
    <source>
        <dbReference type="EMBL" id="KAG6523857.1"/>
    </source>
</evidence>
<dbReference type="SUPFAM" id="SSF54928">
    <property type="entry name" value="RNA-binding domain, RBD"/>
    <property type="match status" value="1"/>
</dbReference>
<accession>A0A8J5HGF5</accession>
<dbReference type="EMBL" id="JACMSC010000004">
    <property type="protein sequence ID" value="KAG6523857.1"/>
    <property type="molecule type" value="Genomic_DNA"/>
</dbReference>
<dbReference type="PANTHER" id="PTHR48028:SF6">
    <property type="entry name" value="GLYCINE-RICH RNA-BINDING PROTEIN RZ1A"/>
    <property type="match status" value="1"/>
</dbReference>
<keyword evidence="5" id="KW-1185">Reference proteome</keyword>
<dbReference type="Pfam" id="PF00076">
    <property type="entry name" value="RRM_1"/>
    <property type="match status" value="1"/>
</dbReference>
<gene>
    <name evidence="4" type="ORF">ZIOFF_013744</name>
</gene>
<dbReference type="Gene3D" id="3.30.70.330">
    <property type="match status" value="1"/>
</dbReference>
<dbReference type="SMART" id="SM00360">
    <property type="entry name" value="RRM"/>
    <property type="match status" value="1"/>
</dbReference>
<dbReference type="GO" id="GO:0003723">
    <property type="term" value="F:RNA binding"/>
    <property type="evidence" value="ECO:0007669"/>
    <property type="project" value="UniProtKB-UniRule"/>
</dbReference>
<evidence type="ECO:0000256" key="1">
    <source>
        <dbReference type="ARBA" id="ARBA00022884"/>
    </source>
</evidence>
<dbReference type="InterPro" id="IPR012677">
    <property type="entry name" value="Nucleotide-bd_a/b_plait_sf"/>
</dbReference>
<dbReference type="InterPro" id="IPR051106">
    <property type="entry name" value="RNA-bind/splicing_reg"/>
</dbReference>
<evidence type="ECO:0000259" key="3">
    <source>
        <dbReference type="PROSITE" id="PS50102"/>
    </source>
</evidence>